<protein>
    <recommendedName>
        <fullName evidence="5">Zinc-binding protein</fullName>
    </recommendedName>
</protein>
<accession>A0A1M5B8Y5</accession>
<proteinExistence type="predicted"/>
<keyword evidence="2" id="KW-0732">Signal</keyword>
<evidence type="ECO:0000256" key="2">
    <source>
        <dbReference type="SAM" id="SignalP"/>
    </source>
</evidence>
<sequence length="220" mass="24796">MLKTHNLALLAGLITAVSAQAEEGFRQHEAHVHGVVEMNVAQDADALLVEITAPGMDVVGFEHPPQTSQEHQALDQAMALLEQADDLITINSAAGCTLEHSNVRQTSHHHDHDHDADHDHEHHDHDEGAHESGHHHDHDEDADHHEEHHHDHDGDEHEHGMHTAFSIQYTYTCRDSGKLDHLSTQWFSHFPRSHEIHTNVFTDRQQTAIKLNPDQTEVSL</sequence>
<gene>
    <name evidence="3" type="ORF">SAMN02745781_02144</name>
</gene>
<feature type="signal peptide" evidence="2">
    <location>
        <begin position="1"/>
        <end position="21"/>
    </location>
</feature>
<dbReference type="Proteomes" id="UP000184159">
    <property type="component" value="Unassembled WGS sequence"/>
</dbReference>
<dbReference type="Pfam" id="PF10986">
    <property type="entry name" value="ZrgA"/>
    <property type="match status" value="1"/>
</dbReference>
<reference evidence="4" key="1">
    <citation type="submission" date="2016-11" db="EMBL/GenBank/DDBJ databases">
        <authorList>
            <person name="Varghese N."/>
            <person name="Submissions S."/>
        </authorList>
    </citation>
    <scope>NUCLEOTIDE SEQUENCE [LARGE SCALE GENOMIC DNA]</scope>
    <source>
        <strain evidence="4">DSM 21264</strain>
    </source>
</reference>
<keyword evidence="4" id="KW-1185">Reference proteome</keyword>
<dbReference type="EMBL" id="FQUH01000009">
    <property type="protein sequence ID" value="SHF38993.1"/>
    <property type="molecule type" value="Genomic_DNA"/>
</dbReference>
<dbReference type="InterPro" id="IPR021253">
    <property type="entry name" value="ZrgA-like"/>
</dbReference>
<feature type="compositionally biased region" description="Basic and acidic residues" evidence="1">
    <location>
        <begin position="108"/>
        <end position="158"/>
    </location>
</feature>
<evidence type="ECO:0000313" key="4">
    <source>
        <dbReference type="Proteomes" id="UP000184159"/>
    </source>
</evidence>
<evidence type="ECO:0008006" key="5">
    <source>
        <dbReference type="Google" id="ProtNLM"/>
    </source>
</evidence>
<dbReference type="RefSeq" id="WP_072959033.1">
    <property type="nucleotide sequence ID" value="NZ_FQUH01000009.1"/>
</dbReference>
<name>A0A1M5B8Y5_VIBGA</name>
<evidence type="ECO:0000313" key="3">
    <source>
        <dbReference type="EMBL" id="SHF38993.1"/>
    </source>
</evidence>
<dbReference type="AlphaFoldDB" id="A0A1M5B8Y5"/>
<feature type="chain" id="PRO_5012251477" description="Zinc-binding protein" evidence="2">
    <location>
        <begin position="22"/>
        <end position="220"/>
    </location>
</feature>
<organism evidence="3 4">
    <name type="scientific">Vibrio gazogenes DSM 21264 = NBRC 103151</name>
    <dbReference type="NCBI Taxonomy" id="1123492"/>
    <lineage>
        <taxon>Bacteria</taxon>
        <taxon>Pseudomonadati</taxon>
        <taxon>Pseudomonadota</taxon>
        <taxon>Gammaproteobacteria</taxon>
        <taxon>Vibrionales</taxon>
        <taxon>Vibrionaceae</taxon>
        <taxon>Vibrio</taxon>
    </lineage>
</organism>
<feature type="region of interest" description="Disordered" evidence="1">
    <location>
        <begin position="103"/>
        <end position="158"/>
    </location>
</feature>
<evidence type="ECO:0000256" key="1">
    <source>
        <dbReference type="SAM" id="MobiDB-lite"/>
    </source>
</evidence>